<organism evidence="2 3">
    <name type="scientific">Terrabacter terrae</name>
    <dbReference type="NCBI Taxonomy" id="318434"/>
    <lineage>
        <taxon>Bacteria</taxon>
        <taxon>Bacillati</taxon>
        <taxon>Actinomycetota</taxon>
        <taxon>Actinomycetes</taxon>
        <taxon>Micrococcales</taxon>
        <taxon>Intrasporangiaceae</taxon>
        <taxon>Terrabacter</taxon>
    </lineage>
</organism>
<protein>
    <recommendedName>
        <fullName evidence="4">GerMN domain-containing protein</fullName>
    </recommendedName>
</protein>
<accession>A0ABP5G5M0</accession>
<keyword evidence="3" id="KW-1185">Reference proteome</keyword>
<sequence length="232" mass="23832">MPTVPGDTAYVPCAVSHDAPTLSYAVRPGHVRRDRPGESRRVGGLVRKIGGGVAGPLLVVLLGGCGLSAQSEPESVAVPDTRATSAPTSTPGVPLTMQVYLVHGRRLERVTRAVSPGRGVDPVLRALSAPVGAAELAAGLRTALPASSHPLTGTMSGPRTADVSVPSGYDRLSVAEQEVAMAQIVFTVSADTLAAEVRLVSGSEPVPVPVGHGQLVTRPLSRQDYADLAPPH</sequence>
<evidence type="ECO:0000313" key="2">
    <source>
        <dbReference type="EMBL" id="GAA2040335.1"/>
    </source>
</evidence>
<evidence type="ECO:0000256" key="1">
    <source>
        <dbReference type="SAM" id="MobiDB-lite"/>
    </source>
</evidence>
<feature type="region of interest" description="Disordered" evidence="1">
    <location>
        <begin position="71"/>
        <end position="90"/>
    </location>
</feature>
<evidence type="ECO:0008006" key="4">
    <source>
        <dbReference type="Google" id="ProtNLM"/>
    </source>
</evidence>
<comment type="caution">
    <text evidence="2">The sequence shown here is derived from an EMBL/GenBank/DDBJ whole genome shotgun (WGS) entry which is preliminary data.</text>
</comment>
<dbReference type="Proteomes" id="UP001501285">
    <property type="component" value="Unassembled WGS sequence"/>
</dbReference>
<gene>
    <name evidence="2" type="ORF">GCM10009740_36550</name>
</gene>
<dbReference type="RefSeq" id="WP_343993999.1">
    <property type="nucleotide sequence ID" value="NZ_BAAANB010000021.1"/>
</dbReference>
<reference evidence="3" key="1">
    <citation type="journal article" date="2019" name="Int. J. Syst. Evol. Microbiol.">
        <title>The Global Catalogue of Microorganisms (GCM) 10K type strain sequencing project: providing services to taxonomists for standard genome sequencing and annotation.</title>
        <authorList>
            <consortium name="The Broad Institute Genomics Platform"/>
            <consortium name="The Broad Institute Genome Sequencing Center for Infectious Disease"/>
            <person name="Wu L."/>
            <person name="Ma J."/>
        </authorList>
    </citation>
    <scope>NUCLEOTIDE SEQUENCE [LARGE SCALE GENOMIC DNA]</scope>
    <source>
        <strain evidence="3">JCM 14283</strain>
    </source>
</reference>
<name>A0ABP5G5M0_9MICO</name>
<proteinExistence type="predicted"/>
<dbReference type="EMBL" id="BAAANB010000021">
    <property type="protein sequence ID" value="GAA2040335.1"/>
    <property type="molecule type" value="Genomic_DNA"/>
</dbReference>
<evidence type="ECO:0000313" key="3">
    <source>
        <dbReference type="Proteomes" id="UP001501285"/>
    </source>
</evidence>